<dbReference type="AlphaFoldDB" id="A0A9D1MTN2"/>
<dbReference type="Proteomes" id="UP000824125">
    <property type="component" value="Unassembled WGS sequence"/>
</dbReference>
<proteinExistence type="predicted"/>
<comment type="caution">
    <text evidence="1">The sequence shown here is derived from an EMBL/GenBank/DDBJ whole genome shotgun (WGS) entry which is preliminary data.</text>
</comment>
<accession>A0A9D1MTN2</accession>
<name>A0A9D1MTN2_9FIRM</name>
<evidence type="ECO:0000313" key="2">
    <source>
        <dbReference type="Proteomes" id="UP000824125"/>
    </source>
</evidence>
<dbReference type="EMBL" id="DVNM01000013">
    <property type="protein sequence ID" value="HIU68797.1"/>
    <property type="molecule type" value="Genomic_DNA"/>
</dbReference>
<evidence type="ECO:0000313" key="1">
    <source>
        <dbReference type="EMBL" id="HIU68797.1"/>
    </source>
</evidence>
<reference evidence="1" key="2">
    <citation type="journal article" date="2021" name="PeerJ">
        <title>Extensive microbial diversity within the chicken gut microbiome revealed by metagenomics and culture.</title>
        <authorList>
            <person name="Gilroy R."/>
            <person name="Ravi A."/>
            <person name="Getino M."/>
            <person name="Pursley I."/>
            <person name="Horton D.L."/>
            <person name="Alikhan N.F."/>
            <person name="Baker D."/>
            <person name="Gharbi K."/>
            <person name="Hall N."/>
            <person name="Watson M."/>
            <person name="Adriaenssens E.M."/>
            <person name="Foster-Nyarko E."/>
            <person name="Jarju S."/>
            <person name="Secka A."/>
            <person name="Antonio M."/>
            <person name="Oren A."/>
            <person name="Chaudhuri R.R."/>
            <person name="La Ragione R."/>
            <person name="Hildebrand F."/>
            <person name="Pallen M.J."/>
        </authorList>
    </citation>
    <scope>NUCLEOTIDE SEQUENCE</scope>
    <source>
        <strain evidence="1">CHK176-6737</strain>
    </source>
</reference>
<gene>
    <name evidence="1" type="ORF">IAD23_02415</name>
</gene>
<protein>
    <recommendedName>
        <fullName evidence="3">Chitin-binding type-3 domain-containing protein</fullName>
    </recommendedName>
</protein>
<organism evidence="1 2">
    <name type="scientific">Candidatus Scybalenecus merdavium</name>
    <dbReference type="NCBI Taxonomy" id="2840939"/>
    <lineage>
        <taxon>Bacteria</taxon>
        <taxon>Bacillati</taxon>
        <taxon>Bacillota</taxon>
        <taxon>Clostridia</taxon>
        <taxon>Eubacteriales</taxon>
        <taxon>Oscillospiraceae</taxon>
        <taxon>Oscillospiraceae incertae sedis</taxon>
        <taxon>Candidatus Scybalenecus</taxon>
    </lineage>
</organism>
<reference evidence="1" key="1">
    <citation type="submission" date="2020-10" db="EMBL/GenBank/DDBJ databases">
        <authorList>
            <person name="Gilroy R."/>
        </authorList>
    </citation>
    <scope>NUCLEOTIDE SEQUENCE</scope>
    <source>
        <strain evidence="1">CHK176-6737</strain>
    </source>
</reference>
<evidence type="ECO:0008006" key="3">
    <source>
        <dbReference type="Google" id="ProtNLM"/>
    </source>
</evidence>
<sequence>MDLYRIENGVKFKLTDDELKNVNQKKQEYEYQERIRPRTEHEGLLALAKLFLTEKITESEDKTLGIQCMALFEPWKRGIYSVGDVRTDPKTGYPYECITAHDSASNPDWTIENRTLWKPWHSRSADYALPWVQPTGAHDMYKDGEYMIWTDKKVYKCILDTNFSPTEYSQAWEAAA</sequence>